<accession>A0A8S5Q703</accession>
<organism evidence="1">
    <name type="scientific">Myoviridae sp. ctTRu92</name>
    <dbReference type="NCBI Taxonomy" id="2825111"/>
    <lineage>
        <taxon>Viruses</taxon>
        <taxon>Duplodnaviria</taxon>
        <taxon>Heunggongvirae</taxon>
        <taxon>Uroviricota</taxon>
        <taxon>Caudoviricetes</taxon>
    </lineage>
</organism>
<sequence length="84" mass="9726">MKRILCSLGKKSIIKILTNIPDDVYRNLNVVERRVIAKACNSKDPQIYLFGAVEGMELAGFQFSKEFDSIYQDVVKNFDFDVYR</sequence>
<protein>
    <submittedName>
        <fullName evidence="1">Uncharacterized protein</fullName>
    </submittedName>
</protein>
<reference evidence="1" key="1">
    <citation type="journal article" date="2021" name="Proc. Natl. Acad. Sci. U.S.A.">
        <title>A Catalog of Tens of Thousands of Viruses from Human Metagenomes Reveals Hidden Associations with Chronic Diseases.</title>
        <authorList>
            <person name="Tisza M.J."/>
            <person name="Buck C.B."/>
        </authorList>
    </citation>
    <scope>NUCLEOTIDE SEQUENCE</scope>
    <source>
        <strain evidence="1">CtTRu92</strain>
    </source>
</reference>
<evidence type="ECO:0000313" key="1">
    <source>
        <dbReference type="EMBL" id="DAE14609.1"/>
    </source>
</evidence>
<proteinExistence type="predicted"/>
<dbReference type="EMBL" id="BK015589">
    <property type="protein sequence ID" value="DAE14609.1"/>
    <property type="molecule type" value="Genomic_DNA"/>
</dbReference>
<name>A0A8S5Q703_9CAUD</name>